<name>A0AA90TXB4_9EURY</name>
<dbReference type="AlphaFoldDB" id="A0AA90TXB4"/>
<organism evidence="1 2">
    <name type="scientific">Methanococcoides alaskense</name>
    <dbReference type="NCBI Taxonomy" id="325778"/>
    <lineage>
        <taxon>Archaea</taxon>
        <taxon>Methanobacteriati</taxon>
        <taxon>Methanobacteriota</taxon>
        <taxon>Stenosarchaea group</taxon>
        <taxon>Methanomicrobia</taxon>
        <taxon>Methanosarcinales</taxon>
        <taxon>Methanosarcinaceae</taxon>
        <taxon>Methanococcoides</taxon>
    </lineage>
</organism>
<comment type="caution">
    <text evidence="1">The sequence shown here is derived from an EMBL/GenBank/DDBJ whole genome shotgun (WGS) entry which is preliminary data.</text>
</comment>
<dbReference type="RefSeq" id="WP_270096562.1">
    <property type="nucleotide sequence ID" value="NZ_JAQFFK010000003.1"/>
</dbReference>
<evidence type="ECO:0000313" key="1">
    <source>
        <dbReference type="EMBL" id="MDR6221622.1"/>
    </source>
</evidence>
<keyword evidence="2" id="KW-1185">Reference proteome</keyword>
<protein>
    <submittedName>
        <fullName evidence="1">Uncharacterized protein</fullName>
    </submittedName>
</protein>
<gene>
    <name evidence="1" type="ORF">J2750_000054</name>
</gene>
<evidence type="ECO:0000313" key="2">
    <source>
        <dbReference type="Proteomes" id="UP001185015"/>
    </source>
</evidence>
<accession>A0AA90TXB4</accession>
<reference evidence="1 2" key="1">
    <citation type="submission" date="2023-07" db="EMBL/GenBank/DDBJ databases">
        <title>Genomic Encyclopedia of Type Strains, Phase IV (KMG-IV): sequencing the most valuable type-strain genomes for metagenomic binning, comparative biology and taxonomic classification.</title>
        <authorList>
            <person name="Goeker M."/>
        </authorList>
    </citation>
    <scope>NUCLEOTIDE SEQUENCE [LARGE SCALE GENOMIC DNA]</scope>
    <source>
        <strain evidence="1 2">DSM 17273</strain>
    </source>
</reference>
<dbReference type="Proteomes" id="UP001185015">
    <property type="component" value="Unassembled WGS sequence"/>
</dbReference>
<dbReference type="EMBL" id="JAVDQI010000001">
    <property type="protein sequence ID" value="MDR6221622.1"/>
    <property type="molecule type" value="Genomic_DNA"/>
</dbReference>
<proteinExistence type="predicted"/>
<sequence length="167" mass="19310">MGTQVGEYIVGAYLQIIEKCDFVGYNVKPQSGGIEGLSEFDVLGLRFSDEAAFMCEITTHLNGPNYGSNYDVTINKIKNKYGRQKEYADKYLDNFSNKRFMFWSPVVPNGRMTTELEYLGNDDLECIFNAEYTKLIDELRDIAKKEKKDTGNPFFRTLQILEHLRRE</sequence>